<dbReference type="PROSITE" id="PS50893">
    <property type="entry name" value="ABC_TRANSPORTER_2"/>
    <property type="match status" value="1"/>
</dbReference>
<protein>
    <submittedName>
        <fullName evidence="12">Type I secretion system permease/ATPase</fullName>
    </submittedName>
</protein>
<dbReference type="SUPFAM" id="SSF52540">
    <property type="entry name" value="P-loop containing nucleoside triphosphate hydrolases"/>
    <property type="match status" value="1"/>
</dbReference>
<comment type="subcellular location">
    <subcellularLocation>
        <location evidence="1">Cell membrane</location>
        <topology evidence="1">Multi-pass membrane protein</topology>
    </subcellularLocation>
</comment>
<dbReference type="InterPro" id="IPR039421">
    <property type="entry name" value="Type_1_exporter"/>
</dbReference>
<dbReference type="AlphaFoldDB" id="A0A967C3B9"/>
<evidence type="ECO:0000256" key="1">
    <source>
        <dbReference type="ARBA" id="ARBA00004651"/>
    </source>
</evidence>
<evidence type="ECO:0000256" key="3">
    <source>
        <dbReference type="ARBA" id="ARBA00022475"/>
    </source>
</evidence>
<name>A0A967C3B9_9PROT</name>
<dbReference type="InterPro" id="IPR011527">
    <property type="entry name" value="ABC1_TM_dom"/>
</dbReference>
<keyword evidence="6" id="KW-0067">ATP-binding</keyword>
<dbReference type="InterPro" id="IPR036640">
    <property type="entry name" value="ABC1_TM_sf"/>
</dbReference>
<evidence type="ECO:0000259" key="10">
    <source>
        <dbReference type="PROSITE" id="PS50893"/>
    </source>
</evidence>
<keyword evidence="8 9" id="KW-0472">Membrane</keyword>
<evidence type="ECO:0000259" key="11">
    <source>
        <dbReference type="PROSITE" id="PS50929"/>
    </source>
</evidence>
<evidence type="ECO:0000313" key="13">
    <source>
        <dbReference type="Proteomes" id="UP000761264"/>
    </source>
</evidence>
<feature type="transmembrane region" description="Helical" evidence="9">
    <location>
        <begin position="61"/>
        <end position="81"/>
    </location>
</feature>
<keyword evidence="4 9" id="KW-0812">Transmembrane</keyword>
<dbReference type="GO" id="GO:0030256">
    <property type="term" value="C:type I protein secretion system complex"/>
    <property type="evidence" value="ECO:0007669"/>
    <property type="project" value="InterPro"/>
</dbReference>
<dbReference type="CDD" id="cd03246">
    <property type="entry name" value="ABCC_Protease_Secretion"/>
    <property type="match status" value="1"/>
</dbReference>
<evidence type="ECO:0000256" key="8">
    <source>
        <dbReference type="ARBA" id="ARBA00023136"/>
    </source>
</evidence>
<dbReference type="InterPro" id="IPR017871">
    <property type="entry name" value="ABC_transporter-like_CS"/>
</dbReference>
<organism evidence="12 13">
    <name type="scientific">Pelagibius litoralis</name>
    <dbReference type="NCBI Taxonomy" id="374515"/>
    <lineage>
        <taxon>Bacteria</taxon>
        <taxon>Pseudomonadati</taxon>
        <taxon>Pseudomonadota</taxon>
        <taxon>Alphaproteobacteria</taxon>
        <taxon>Rhodospirillales</taxon>
        <taxon>Rhodovibrionaceae</taxon>
        <taxon>Pelagibius</taxon>
    </lineage>
</organism>
<dbReference type="InterPro" id="IPR047957">
    <property type="entry name" value="ABC_AprD-like_6TM"/>
</dbReference>
<dbReference type="GO" id="GO:0030253">
    <property type="term" value="P:protein secretion by the type I secretion system"/>
    <property type="evidence" value="ECO:0007669"/>
    <property type="project" value="InterPro"/>
</dbReference>
<dbReference type="SMART" id="SM00382">
    <property type="entry name" value="AAA"/>
    <property type="match status" value="1"/>
</dbReference>
<dbReference type="InterPro" id="IPR003439">
    <property type="entry name" value="ABC_transporter-like_ATP-bd"/>
</dbReference>
<accession>A0A967C3B9</accession>
<dbReference type="FunFam" id="3.40.50.300:FF:001444">
    <property type="entry name" value="ABC transporter ATP-binding protein"/>
    <property type="match status" value="1"/>
</dbReference>
<dbReference type="PANTHER" id="PTHR24221:SF248">
    <property type="entry name" value="ABC TRANSPORTER TRANSMEMBRANE REGION"/>
    <property type="match status" value="1"/>
</dbReference>
<evidence type="ECO:0000256" key="4">
    <source>
        <dbReference type="ARBA" id="ARBA00022692"/>
    </source>
</evidence>
<keyword evidence="2" id="KW-0813">Transport</keyword>
<keyword evidence="3" id="KW-1003">Cell membrane</keyword>
<dbReference type="InterPro" id="IPR010128">
    <property type="entry name" value="ATPase_T1SS_PrtD-like"/>
</dbReference>
<keyword evidence="13" id="KW-1185">Reference proteome</keyword>
<dbReference type="Gene3D" id="1.20.1560.10">
    <property type="entry name" value="ABC transporter type 1, transmembrane domain"/>
    <property type="match status" value="1"/>
</dbReference>
<dbReference type="NCBIfam" id="TIGR01842">
    <property type="entry name" value="type_I_sec_PrtD"/>
    <property type="match status" value="1"/>
</dbReference>
<dbReference type="GO" id="GO:0016887">
    <property type="term" value="F:ATP hydrolysis activity"/>
    <property type="evidence" value="ECO:0007669"/>
    <property type="project" value="InterPro"/>
</dbReference>
<dbReference type="InterPro" id="IPR027417">
    <property type="entry name" value="P-loop_NTPase"/>
</dbReference>
<dbReference type="RefSeq" id="WP_167221044.1">
    <property type="nucleotide sequence ID" value="NZ_JAAQPH010000002.1"/>
</dbReference>
<gene>
    <name evidence="12" type="ORF">HBA54_02515</name>
</gene>
<evidence type="ECO:0000256" key="6">
    <source>
        <dbReference type="ARBA" id="ARBA00022840"/>
    </source>
</evidence>
<dbReference type="PROSITE" id="PS00211">
    <property type="entry name" value="ABC_TRANSPORTER_1"/>
    <property type="match status" value="1"/>
</dbReference>
<evidence type="ECO:0000256" key="9">
    <source>
        <dbReference type="SAM" id="Phobius"/>
    </source>
</evidence>
<comment type="caution">
    <text evidence="12">The sequence shown here is derived from an EMBL/GenBank/DDBJ whole genome shotgun (WGS) entry which is preliminary data.</text>
</comment>
<dbReference type="PROSITE" id="PS50929">
    <property type="entry name" value="ABC_TM1F"/>
    <property type="match status" value="1"/>
</dbReference>
<sequence>MSRTPRKQLDNPIGEALRQVRATFLSVGFFSFFINLLVLTGPLYMLQVYDRVLTSGSRHTLIMLTVVAVGMILTGALLELVRSRVLVRIGSRLDNALSERLFAGLLRQRLRQNDDAGSQPLRDLESLRGFLTGSGLISFFDAPWTPLFLVIVFLLHPLLGLVALSGAVILFVLALISEFATRTPLREASRDSAAAHGFAEATLRNAEVIEAMGMLPALQQRWQQRHHAALSAQATASDRGGLLTAGAKFVRPVLQVAILGTGAYLALQQIITPGVMIAASIIMGRALAPVEGAIGQWRGFILARAAHTRLKNFTAKDPSPESALPLPRPKGAVSIERLVAAAPGLDKPVLKGISFALEAGDSLGIIGPSAAGKSTLARLLIGVWHPSAGHVRLDGADIGDWDHVQLGPALGYLPQDVELFDGTIADNIARFGSRDPAKIVRAAERANVHEMILRLPQGYDTVIGQGGAALSGGQRQRVGLARALYDDPAFVVLDEPNANLDGDGEEALRRAVAELKNGGTTLVVIAHRPSILANMDKLLVLRDGLIEQFGPRADVMPKVTKAVPQQRHRRDRITAGKKELQA</sequence>
<evidence type="ECO:0000313" key="12">
    <source>
        <dbReference type="EMBL" id="NIA67455.1"/>
    </source>
</evidence>
<feature type="transmembrane region" description="Helical" evidence="9">
    <location>
        <begin position="130"/>
        <end position="155"/>
    </location>
</feature>
<feature type="transmembrane region" description="Helical" evidence="9">
    <location>
        <begin position="20"/>
        <end position="41"/>
    </location>
</feature>
<keyword evidence="5" id="KW-0547">Nucleotide-binding</keyword>
<proteinExistence type="predicted"/>
<feature type="transmembrane region" description="Helical" evidence="9">
    <location>
        <begin position="161"/>
        <end position="180"/>
    </location>
</feature>
<dbReference type="GO" id="GO:0140359">
    <property type="term" value="F:ABC-type transporter activity"/>
    <property type="evidence" value="ECO:0007669"/>
    <property type="project" value="InterPro"/>
</dbReference>
<dbReference type="GO" id="GO:0005524">
    <property type="term" value="F:ATP binding"/>
    <property type="evidence" value="ECO:0007669"/>
    <property type="project" value="UniProtKB-KW"/>
</dbReference>
<evidence type="ECO:0000256" key="7">
    <source>
        <dbReference type="ARBA" id="ARBA00022989"/>
    </source>
</evidence>
<dbReference type="SUPFAM" id="SSF90123">
    <property type="entry name" value="ABC transporter transmembrane region"/>
    <property type="match status" value="1"/>
</dbReference>
<dbReference type="GO" id="GO:0005886">
    <property type="term" value="C:plasma membrane"/>
    <property type="evidence" value="ECO:0007669"/>
    <property type="project" value="UniProtKB-SubCell"/>
</dbReference>
<dbReference type="Gene3D" id="3.40.50.300">
    <property type="entry name" value="P-loop containing nucleotide triphosphate hydrolases"/>
    <property type="match status" value="1"/>
</dbReference>
<dbReference type="GO" id="GO:0034040">
    <property type="term" value="F:ATPase-coupled lipid transmembrane transporter activity"/>
    <property type="evidence" value="ECO:0007669"/>
    <property type="project" value="TreeGrafter"/>
</dbReference>
<dbReference type="FunFam" id="1.20.1560.10:FF:000109">
    <property type="entry name" value="Alkaline protease secretion ATP-binding protein aprD"/>
    <property type="match status" value="1"/>
</dbReference>
<dbReference type="InterPro" id="IPR003593">
    <property type="entry name" value="AAA+_ATPase"/>
</dbReference>
<dbReference type="Pfam" id="PF00664">
    <property type="entry name" value="ABC_membrane"/>
    <property type="match status" value="1"/>
</dbReference>
<reference evidence="12" key="1">
    <citation type="submission" date="2020-03" db="EMBL/GenBank/DDBJ databases">
        <title>Genome of Pelagibius litoralis DSM 21314T.</title>
        <authorList>
            <person name="Wang G."/>
        </authorList>
    </citation>
    <scope>NUCLEOTIDE SEQUENCE</scope>
    <source>
        <strain evidence="12">DSM 21314</strain>
    </source>
</reference>
<dbReference type="CDD" id="cd18586">
    <property type="entry name" value="ABC_6TM_PrtD_like"/>
    <property type="match status" value="1"/>
</dbReference>
<feature type="domain" description="ABC transporter" evidence="10">
    <location>
        <begin position="333"/>
        <end position="568"/>
    </location>
</feature>
<dbReference type="Pfam" id="PF00005">
    <property type="entry name" value="ABC_tran"/>
    <property type="match status" value="1"/>
</dbReference>
<keyword evidence="7 9" id="KW-1133">Transmembrane helix</keyword>
<feature type="domain" description="ABC transmembrane type-1" evidence="11">
    <location>
        <begin position="27"/>
        <end position="302"/>
    </location>
</feature>
<evidence type="ECO:0000256" key="2">
    <source>
        <dbReference type="ARBA" id="ARBA00022448"/>
    </source>
</evidence>
<evidence type="ECO:0000256" key="5">
    <source>
        <dbReference type="ARBA" id="ARBA00022741"/>
    </source>
</evidence>
<dbReference type="PANTHER" id="PTHR24221">
    <property type="entry name" value="ATP-BINDING CASSETTE SUB-FAMILY B"/>
    <property type="match status" value="1"/>
</dbReference>
<dbReference type="EMBL" id="JAAQPH010000002">
    <property type="protein sequence ID" value="NIA67455.1"/>
    <property type="molecule type" value="Genomic_DNA"/>
</dbReference>
<dbReference type="Proteomes" id="UP000761264">
    <property type="component" value="Unassembled WGS sequence"/>
</dbReference>